<proteinExistence type="predicted"/>
<name>A0A195FD16_9HYME</name>
<dbReference type="Proteomes" id="UP000078541">
    <property type="component" value="Unassembled WGS sequence"/>
</dbReference>
<keyword evidence="2" id="KW-1185">Reference proteome</keyword>
<dbReference type="EMBL" id="KQ981673">
    <property type="protein sequence ID" value="KYN38276.1"/>
    <property type="molecule type" value="Genomic_DNA"/>
</dbReference>
<gene>
    <name evidence="1" type="ORF">ALC56_07316</name>
</gene>
<dbReference type="AlphaFoldDB" id="A0A195FD16"/>
<evidence type="ECO:0000313" key="1">
    <source>
        <dbReference type="EMBL" id="KYN38276.1"/>
    </source>
</evidence>
<sequence>SSVLEFLTAALPNMGLYSSLNTYRTAIVIQLPRNFDIEGSLWLLKIPARLQTSGIGRSQPLLIFKQFLEEPYVFSLIKFYIVFT</sequence>
<feature type="non-terminal residue" evidence="1">
    <location>
        <position position="1"/>
    </location>
</feature>
<protein>
    <submittedName>
        <fullName evidence="1">Uncharacterized protein</fullName>
    </submittedName>
</protein>
<organism evidence="1 2">
    <name type="scientific">Trachymyrmex septentrionalis</name>
    <dbReference type="NCBI Taxonomy" id="34720"/>
    <lineage>
        <taxon>Eukaryota</taxon>
        <taxon>Metazoa</taxon>
        <taxon>Ecdysozoa</taxon>
        <taxon>Arthropoda</taxon>
        <taxon>Hexapoda</taxon>
        <taxon>Insecta</taxon>
        <taxon>Pterygota</taxon>
        <taxon>Neoptera</taxon>
        <taxon>Endopterygota</taxon>
        <taxon>Hymenoptera</taxon>
        <taxon>Apocrita</taxon>
        <taxon>Aculeata</taxon>
        <taxon>Formicoidea</taxon>
        <taxon>Formicidae</taxon>
        <taxon>Myrmicinae</taxon>
        <taxon>Trachymyrmex</taxon>
    </lineage>
</organism>
<accession>A0A195FD16</accession>
<reference evidence="1 2" key="1">
    <citation type="submission" date="2016-03" db="EMBL/GenBank/DDBJ databases">
        <title>Trachymyrmex septentrionalis WGS genome.</title>
        <authorList>
            <person name="Nygaard S."/>
            <person name="Hu H."/>
            <person name="Boomsma J."/>
            <person name="Zhang G."/>
        </authorList>
    </citation>
    <scope>NUCLEOTIDE SEQUENCE [LARGE SCALE GENOMIC DNA]</scope>
    <source>
        <strain evidence="1">Tsep2-gDNA-1</strain>
        <tissue evidence="1">Whole body</tissue>
    </source>
</reference>
<evidence type="ECO:0000313" key="2">
    <source>
        <dbReference type="Proteomes" id="UP000078541"/>
    </source>
</evidence>